<accession>A0A7H8XNY0</accession>
<evidence type="ECO:0000313" key="2">
    <source>
        <dbReference type="Proteomes" id="UP000509335"/>
    </source>
</evidence>
<gene>
    <name evidence="1" type="ORF">HXZ27_17920</name>
</gene>
<dbReference type="GO" id="GO:0003824">
    <property type="term" value="F:catalytic activity"/>
    <property type="evidence" value="ECO:0007669"/>
    <property type="project" value="InterPro"/>
</dbReference>
<dbReference type="PANTHER" id="PTHR30212">
    <property type="entry name" value="PROTEIN YIIM"/>
    <property type="match status" value="1"/>
</dbReference>
<reference evidence="1 2" key="1">
    <citation type="submission" date="2020-07" db="EMBL/GenBank/DDBJ databases">
        <title>A bifunctional nitrone conjugated secondary metabolite targeting the ribosome.</title>
        <authorList>
            <person name="Limbrick E.M."/>
            <person name="Graf M."/>
            <person name="Derewacz D.K."/>
            <person name="Nguyen F."/>
            <person name="Spraggins J.M."/>
            <person name="Wieland M."/>
            <person name="Ynigez-Gutierrez A.E."/>
            <person name="Reisman B.J."/>
            <person name="Zinshteyn B."/>
            <person name="McCulloch K."/>
            <person name="Iverson T.M."/>
            <person name="Green R."/>
            <person name="Wilson D.N."/>
            <person name="Bachmann B.O."/>
        </authorList>
    </citation>
    <scope>NUCLEOTIDE SEQUENCE [LARGE SCALE GENOMIC DNA]</scope>
    <source>
        <strain evidence="2">aurantiaca</strain>
    </source>
</reference>
<organism evidence="1 2">
    <name type="scientific">Micromonospora carbonacea</name>
    <dbReference type="NCBI Taxonomy" id="47853"/>
    <lineage>
        <taxon>Bacteria</taxon>
        <taxon>Bacillati</taxon>
        <taxon>Actinomycetota</taxon>
        <taxon>Actinomycetes</taxon>
        <taxon>Micromonosporales</taxon>
        <taxon>Micromonosporaceae</taxon>
        <taxon>Micromonospora</taxon>
    </lineage>
</organism>
<dbReference type="InterPro" id="IPR011037">
    <property type="entry name" value="Pyrv_Knase-like_insert_dom_sf"/>
</dbReference>
<dbReference type="Proteomes" id="UP000509335">
    <property type="component" value="Chromosome"/>
</dbReference>
<dbReference type="InterPro" id="IPR005302">
    <property type="entry name" value="MoCF_Sase_C"/>
</dbReference>
<dbReference type="Pfam" id="PF03473">
    <property type="entry name" value="MOSC"/>
    <property type="match status" value="1"/>
</dbReference>
<dbReference type="InterPro" id="IPR052353">
    <property type="entry name" value="Benzoxazolinone_Detox_Enz"/>
</dbReference>
<dbReference type="SUPFAM" id="SSF50800">
    <property type="entry name" value="PK beta-barrel domain-like"/>
    <property type="match status" value="1"/>
</dbReference>
<protein>
    <submittedName>
        <fullName evidence="1">MOSC domain-containing protein</fullName>
    </submittedName>
</protein>
<dbReference type="Gene3D" id="2.40.33.20">
    <property type="entry name" value="PK beta-barrel domain-like"/>
    <property type="match status" value="1"/>
</dbReference>
<dbReference type="KEGG" id="mcab:HXZ27_17920"/>
<dbReference type="PANTHER" id="PTHR30212:SF2">
    <property type="entry name" value="PROTEIN YIIM"/>
    <property type="match status" value="1"/>
</dbReference>
<dbReference type="GO" id="GO:0030170">
    <property type="term" value="F:pyridoxal phosphate binding"/>
    <property type="evidence" value="ECO:0007669"/>
    <property type="project" value="InterPro"/>
</dbReference>
<dbReference type="PROSITE" id="PS51340">
    <property type="entry name" value="MOSC"/>
    <property type="match status" value="1"/>
</dbReference>
<dbReference type="EMBL" id="CP058322">
    <property type="protein sequence ID" value="QLD25859.1"/>
    <property type="molecule type" value="Genomic_DNA"/>
</dbReference>
<evidence type="ECO:0000313" key="1">
    <source>
        <dbReference type="EMBL" id="QLD25859.1"/>
    </source>
</evidence>
<dbReference type="GO" id="GO:0030151">
    <property type="term" value="F:molybdenum ion binding"/>
    <property type="evidence" value="ECO:0007669"/>
    <property type="project" value="InterPro"/>
</dbReference>
<name>A0A7H8XNY0_9ACTN</name>
<dbReference type="AlphaFoldDB" id="A0A7H8XNY0"/>
<proteinExistence type="predicted"/>
<sequence length="231" mass="25449">MESPDLPVEDLAGRIVWLCVGGASLLRSGDQEIRTGYLKTPVDEVRVSRAGLPGDEQVYETHGGPDRVVLSYSVENYAFWRDTLGLDLPQYAALGENFTTTGLTEFEVHVGDVFAVGDAVVQAAQPRSPCHKVAARHRRPRFTIEVARSHRTGILYRVLREGVVRVGDTMRLVAREPHGYSIADANRILIDRRDLAGARALLRVDSLAEAKKAELRDRLAAAPPTDPKELS</sequence>